<accession>F8NHC3</accession>
<evidence type="ECO:0000256" key="3">
    <source>
        <dbReference type="ARBA" id="ARBA00022989"/>
    </source>
</evidence>
<dbReference type="KEGG" id="sla:SERLADRAFT_458309"/>
<evidence type="ECO:0000256" key="5">
    <source>
        <dbReference type="SAM" id="Phobius"/>
    </source>
</evidence>
<keyword evidence="3 5" id="KW-1133">Transmembrane helix</keyword>
<sequence>MFFDLTAPLSLYSIPAMFVVSFFPAFLKTVTITSTIGFDNVNPRGNVQRAADSKKLSPELAAKVRRMEAAHMNGNETLPIWIAAILAGNFVGLDHETLNKASLIFVSLRALYNWVYIQQKTEVQGFMRTAVYFAGISVPFSLLMQAGNKARLG</sequence>
<protein>
    <submittedName>
        <fullName evidence="6">Uncharacterized protein</fullName>
    </submittedName>
</protein>
<evidence type="ECO:0000256" key="4">
    <source>
        <dbReference type="ARBA" id="ARBA00023136"/>
    </source>
</evidence>
<dbReference type="EMBL" id="GL945429">
    <property type="protein sequence ID" value="EGO29926.1"/>
    <property type="molecule type" value="Genomic_DNA"/>
</dbReference>
<proteinExistence type="predicted"/>
<dbReference type="InterPro" id="IPR023352">
    <property type="entry name" value="MAPEG-like_dom_sf"/>
</dbReference>
<dbReference type="AlphaFoldDB" id="F8NHC3"/>
<organism>
    <name type="scientific">Serpula lacrymans var. lacrymans (strain S7.9)</name>
    <name type="common">Dry rot fungus</name>
    <dbReference type="NCBI Taxonomy" id="578457"/>
    <lineage>
        <taxon>Eukaryota</taxon>
        <taxon>Fungi</taxon>
        <taxon>Dikarya</taxon>
        <taxon>Basidiomycota</taxon>
        <taxon>Agaricomycotina</taxon>
        <taxon>Agaricomycetes</taxon>
        <taxon>Agaricomycetidae</taxon>
        <taxon>Boletales</taxon>
        <taxon>Coniophorineae</taxon>
        <taxon>Serpulaceae</taxon>
        <taxon>Serpula</taxon>
    </lineage>
</organism>
<dbReference type="Pfam" id="PF01124">
    <property type="entry name" value="MAPEG"/>
    <property type="match status" value="1"/>
</dbReference>
<keyword evidence="4 5" id="KW-0472">Membrane</keyword>
<dbReference type="PANTHER" id="PTHR35371:SF1">
    <property type="entry name" value="BLR7753 PROTEIN"/>
    <property type="match status" value="1"/>
</dbReference>
<dbReference type="InterPro" id="IPR001129">
    <property type="entry name" value="Membr-assoc_MAPEG"/>
</dbReference>
<dbReference type="PANTHER" id="PTHR35371">
    <property type="entry name" value="INNER MEMBRANE PROTEIN"/>
    <property type="match status" value="1"/>
</dbReference>
<feature type="transmembrane region" description="Helical" evidence="5">
    <location>
        <begin position="6"/>
        <end position="27"/>
    </location>
</feature>
<dbReference type="OrthoDB" id="2122304at2759"/>
<comment type="subcellular location">
    <subcellularLocation>
        <location evidence="1">Membrane</location>
    </subcellularLocation>
</comment>
<dbReference type="Proteomes" id="UP000008064">
    <property type="component" value="Unassembled WGS sequence"/>
</dbReference>
<dbReference type="Gene3D" id="1.20.120.550">
    <property type="entry name" value="Membrane associated eicosanoid/glutathione metabolism-like domain"/>
    <property type="match status" value="1"/>
</dbReference>
<dbReference type="SUPFAM" id="SSF161084">
    <property type="entry name" value="MAPEG domain-like"/>
    <property type="match status" value="1"/>
</dbReference>
<name>F8NHC3_SERL9</name>
<feature type="transmembrane region" description="Helical" evidence="5">
    <location>
        <begin position="129"/>
        <end position="147"/>
    </location>
</feature>
<dbReference type="HOGENOM" id="CLU_110778_0_1_1"/>
<evidence type="ECO:0000256" key="2">
    <source>
        <dbReference type="ARBA" id="ARBA00022692"/>
    </source>
</evidence>
<dbReference type="RefSeq" id="XP_007314168.1">
    <property type="nucleotide sequence ID" value="XM_007314106.1"/>
</dbReference>
<evidence type="ECO:0000313" key="6">
    <source>
        <dbReference type="EMBL" id="EGO29926.1"/>
    </source>
</evidence>
<gene>
    <name evidence="6" type="ORF">SERLADRAFT_458309</name>
</gene>
<keyword evidence="2 5" id="KW-0812">Transmembrane</keyword>
<dbReference type="GO" id="GO:0016020">
    <property type="term" value="C:membrane"/>
    <property type="evidence" value="ECO:0007669"/>
    <property type="project" value="UniProtKB-SubCell"/>
</dbReference>
<reference evidence="6" key="1">
    <citation type="submission" date="2011-04" db="EMBL/GenBank/DDBJ databases">
        <title>Evolution of plant cell wall degrading machinery underlies the functional diversity of forest fungi.</title>
        <authorList>
            <consortium name="US DOE Joint Genome Institute (JGI-PGF)"/>
            <person name="Eastwood D.C."/>
            <person name="Floudas D."/>
            <person name="Binder M."/>
            <person name="Majcherczyk A."/>
            <person name="Schneider P."/>
            <person name="Aerts A."/>
            <person name="Asiegbu F.O."/>
            <person name="Baker S.E."/>
            <person name="Barry K."/>
            <person name="Bendiksby M."/>
            <person name="Blumentritt M."/>
            <person name="Coutinho P.M."/>
            <person name="Cullen D."/>
            <person name="Cullen D."/>
            <person name="Gathman A."/>
            <person name="Goodell B."/>
            <person name="Henrissat B."/>
            <person name="Ihrmark K."/>
            <person name="Kauserud H."/>
            <person name="Kohler A."/>
            <person name="LaButti K."/>
            <person name="Lapidus A."/>
            <person name="Lavin J.L."/>
            <person name="Lee Y.-H."/>
            <person name="Lindquist E."/>
            <person name="Lilly W."/>
            <person name="Lucas S."/>
            <person name="Morin E."/>
            <person name="Murat C."/>
            <person name="Oguiza J.A."/>
            <person name="Park J."/>
            <person name="Pisabarro A.G."/>
            <person name="Riley R."/>
            <person name="Rosling A."/>
            <person name="Salamov A."/>
            <person name="Schmidt O."/>
            <person name="Schmutz J."/>
            <person name="Skrede I."/>
            <person name="Stenlid J."/>
            <person name="Wiebenga A."/>
            <person name="Xie X."/>
            <person name="Kues U."/>
            <person name="Hibbett D.S."/>
            <person name="Hoffmeister D."/>
            <person name="Hogberg N."/>
            <person name="Martin F."/>
            <person name="Grigoriev I.V."/>
            <person name="Watkinson S.C."/>
        </authorList>
    </citation>
    <scope>NUCLEOTIDE SEQUENCE</scope>
    <source>
        <strain evidence="6">S7.9</strain>
    </source>
</reference>
<evidence type="ECO:0000256" key="1">
    <source>
        <dbReference type="ARBA" id="ARBA00004370"/>
    </source>
</evidence>
<dbReference type="GeneID" id="18817695"/>